<name>A0AAV4F0N1_9GAST</name>
<proteinExistence type="predicted"/>
<comment type="caution">
    <text evidence="1">The sequence shown here is derived from an EMBL/GenBank/DDBJ whole genome shotgun (WGS) entry which is preliminary data.</text>
</comment>
<dbReference type="Proteomes" id="UP000762676">
    <property type="component" value="Unassembled WGS sequence"/>
</dbReference>
<organism evidence="1 2">
    <name type="scientific">Elysia marginata</name>
    <dbReference type="NCBI Taxonomy" id="1093978"/>
    <lineage>
        <taxon>Eukaryota</taxon>
        <taxon>Metazoa</taxon>
        <taxon>Spiralia</taxon>
        <taxon>Lophotrochozoa</taxon>
        <taxon>Mollusca</taxon>
        <taxon>Gastropoda</taxon>
        <taxon>Heterobranchia</taxon>
        <taxon>Euthyneura</taxon>
        <taxon>Panpulmonata</taxon>
        <taxon>Sacoglossa</taxon>
        <taxon>Placobranchoidea</taxon>
        <taxon>Plakobranchidae</taxon>
        <taxon>Elysia</taxon>
    </lineage>
</organism>
<dbReference type="AlphaFoldDB" id="A0AAV4F0N1"/>
<keyword evidence="2" id="KW-1185">Reference proteome</keyword>
<evidence type="ECO:0000313" key="1">
    <source>
        <dbReference type="EMBL" id="GFR66020.1"/>
    </source>
</evidence>
<sequence length="83" mass="9253">MKELRWGGPQFADQIMGTGQAYCLTTVMLDSYTQTHTYHGRAEELSIAPYVYNIAPPWSVAPCVCNCPGNDAIKRKMIVMTLP</sequence>
<evidence type="ECO:0000313" key="2">
    <source>
        <dbReference type="Proteomes" id="UP000762676"/>
    </source>
</evidence>
<dbReference type="EMBL" id="BMAT01011067">
    <property type="protein sequence ID" value="GFR66020.1"/>
    <property type="molecule type" value="Genomic_DNA"/>
</dbReference>
<accession>A0AAV4F0N1</accession>
<gene>
    <name evidence="1" type="ORF">ElyMa_005546600</name>
</gene>
<reference evidence="1 2" key="1">
    <citation type="journal article" date="2021" name="Elife">
        <title>Chloroplast acquisition without the gene transfer in kleptoplastic sea slugs, Plakobranchus ocellatus.</title>
        <authorList>
            <person name="Maeda T."/>
            <person name="Takahashi S."/>
            <person name="Yoshida T."/>
            <person name="Shimamura S."/>
            <person name="Takaki Y."/>
            <person name="Nagai Y."/>
            <person name="Toyoda A."/>
            <person name="Suzuki Y."/>
            <person name="Arimoto A."/>
            <person name="Ishii H."/>
            <person name="Satoh N."/>
            <person name="Nishiyama T."/>
            <person name="Hasebe M."/>
            <person name="Maruyama T."/>
            <person name="Minagawa J."/>
            <person name="Obokata J."/>
            <person name="Shigenobu S."/>
        </authorList>
    </citation>
    <scope>NUCLEOTIDE SEQUENCE [LARGE SCALE GENOMIC DNA]</scope>
</reference>
<protein>
    <submittedName>
        <fullName evidence="1">Uncharacterized protein</fullName>
    </submittedName>
</protein>